<dbReference type="GO" id="GO:0015920">
    <property type="term" value="P:lipopolysaccharide transport"/>
    <property type="evidence" value="ECO:0007669"/>
    <property type="project" value="TreeGrafter"/>
</dbReference>
<reference evidence="7 8" key="1">
    <citation type="submission" date="2013-10" db="EMBL/GenBank/DDBJ databases">
        <title>The Genome Sequence of Helicobacter canis NCTC 12740.</title>
        <authorList>
            <consortium name="The Broad Institute Genomics Platform"/>
            <person name="Earl A."/>
            <person name="Fox J.G."/>
            <person name="Shen Z."/>
            <person name="Young S.K."/>
            <person name="Zeng Q."/>
            <person name="Gargeya S."/>
            <person name="Fitzgerald M."/>
            <person name="Abouelleil A."/>
            <person name="Alvarado L."/>
            <person name="Chapman S.B."/>
            <person name="Gainer-Dewar J."/>
            <person name="Goldberg J."/>
            <person name="Griggs A."/>
            <person name="Gujja S."/>
            <person name="Hansen M."/>
            <person name="Howarth C."/>
            <person name="Imamovic A."/>
            <person name="Ireland A."/>
            <person name="Larimer J."/>
            <person name="McCowan C."/>
            <person name="Murphy C."/>
            <person name="Pearson M."/>
            <person name="Poon T.W."/>
            <person name="Priest M."/>
            <person name="Roberts A."/>
            <person name="Saif S."/>
            <person name="Shea T."/>
            <person name="Sykes S."/>
            <person name="Wortman J."/>
            <person name="Nusbaum C."/>
            <person name="Birren B."/>
        </authorList>
    </citation>
    <scope>NUCLEOTIDE SEQUENCE [LARGE SCALE GENOMIC DNA]</scope>
    <source>
        <strain evidence="7 8">NCTC 12740</strain>
    </source>
</reference>
<dbReference type="PATRIC" id="fig|1357399.3.peg.1410"/>
<feature type="transmembrane region" description="Helical" evidence="6">
    <location>
        <begin position="57"/>
        <end position="79"/>
    </location>
</feature>
<dbReference type="eggNOG" id="COG0795">
    <property type="taxonomic scope" value="Bacteria"/>
</dbReference>
<feature type="transmembrane region" description="Helical" evidence="6">
    <location>
        <begin position="12"/>
        <end position="37"/>
    </location>
</feature>
<keyword evidence="5 6" id="KW-0472">Membrane</keyword>
<name>V8CIS7_9HELI</name>
<dbReference type="EMBL" id="AZJJ01000002">
    <property type="protein sequence ID" value="ETD26952.1"/>
    <property type="molecule type" value="Genomic_DNA"/>
</dbReference>
<dbReference type="PANTHER" id="PTHR33529">
    <property type="entry name" value="SLR0882 PROTEIN-RELATED"/>
    <property type="match status" value="1"/>
</dbReference>
<organism evidence="7 8">
    <name type="scientific">Helicobacter canis NCTC 12740</name>
    <dbReference type="NCBI Taxonomy" id="1357399"/>
    <lineage>
        <taxon>Bacteria</taxon>
        <taxon>Pseudomonadati</taxon>
        <taxon>Campylobacterota</taxon>
        <taxon>Epsilonproteobacteria</taxon>
        <taxon>Campylobacterales</taxon>
        <taxon>Helicobacteraceae</taxon>
        <taxon>Helicobacter</taxon>
    </lineage>
</organism>
<evidence type="ECO:0000256" key="2">
    <source>
        <dbReference type="ARBA" id="ARBA00022475"/>
    </source>
</evidence>
<dbReference type="InterPro" id="IPR005495">
    <property type="entry name" value="LptG/LptF_permease"/>
</dbReference>
<keyword evidence="2" id="KW-1003">Cell membrane</keyword>
<feature type="transmembrane region" description="Helical" evidence="6">
    <location>
        <begin position="100"/>
        <end position="122"/>
    </location>
</feature>
<feature type="transmembrane region" description="Helical" evidence="6">
    <location>
        <begin position="267"/>
        <end position="290"/>
    </location>
</feature>
<evidence type="ECO:0008006" key="9">
    <source>
        <dbReference type="Google" id="ProtNLM"/>
    </source>
</evidence>
<feature type="transmembrane region" description="Helical" evidence="6">
    <location>
        <begin position="333"/>
        <end position="353"/>
    </location>
</feature>
<comment type="caution">
    <text evidence="7">The sequence shown here is derived from an EMBL/GenBank/DDBJ whole genome shotgun (WGS) entry which is preliminary data.</text>
</comment>
<evidence type="ECO:0000256" key="6">
    <source>
        <dbReference type="SAM" id="Phobius"/>
    </source>
</evidence>
<keyword evidence="3 6" id="KW-0812">Transmembrane</keyword>
<dbReference type="Proteomes" id="UP000018688">
    <property type="component" value="Unassembled WGS sequence"/>
</dbReference>
<dbReference type="PANTHER" id="PTHR33529:SF6">
    <property type="entry name" value="YJGP_YJGQ FAMILY PERMEASE"/>
    <property type="match status" value="1"/>
</dbReference>
<protein>
    <recommendedName>
        <fullName evidence="9">Permease YjgP/YjgQ family protein</fullName>
    </recommendedName>
</protein>
<evidence type="ECO:0000256" key="1">
    <source>
        <dbReference type="ARBA" id="ARBA00004651"/>
    </source>
</evidence>
<gene>
    <name evidence="7" type="ORF">HMPREF2087_01346</name>
</gene>
<evidence type="ECO:0000256" key="4">
    <source>
        <dbReference type="ARBA" id="ARBA00022989"/>
    </source>
</evidence>
<evidence type="ECO:0000256" key="3">
    <source>
        <dbReference type="ARBA" id="ARBA00022692"/>
    </source>
</evidence>
<dbReference type="AlphaFoldDB" id="V8CIS7"/>
<evidence type="ECO:0000256" key="5">
    <source>
        <dbReference type="ARBA" id="ARBA00023136"/>
    </source>
</evidence>
<dbReference type="STRING" id="1357399.HMPREF2087_01346"/>
<evidence type="ECO:0000313" key="7">
    <source>
        <dbReference type="EMBL" id="ETD26952.1"/>
    </source>
</evidence>
<proteinExistence type="predicted"/>
<keyword evidence="8" id="KW-1185">Reference proteome</keyword>
<accession>V8CIS7</accession>
<dbReference type="GO" id="GO:0043190">
    <property type="term" value="C:ATP-binding cassette (ABC) transporter complex"/>
    <property type="evidence" value="ECO:0007669"/>
    <property type="project" value="TreeGrafter"/>
</dbReference>
<dbReference type="HOGENOM" id="CLU_065978_0_0_7"/>
<keyword evidence="4 6" id="KW-1133">Transmembrane helix</keyword>
<comment type="subcellular location">
    <subcellularLocation>
        <location evidence="1">Cell membrane</location>
        <topology evidence="1">Multi-pass membrane protein</topology>
    </subcellularLocation>
</comment>
<sequence>MRIRLFLFIARYYLRYFVVIFLALGLFFVSIDSLQYIDNFADSANLLILFFVYDFLYAMNFTLPISLLLAMAICYLFLIKTNQYTALLALGYSKRALLRPVLWLSLFISCIHIGLNATPFAYAQEKVEKFFAKDSSAPTTDLFVKYNDDYVYFGSINLVRQASTIRVFGLDSSRQNLTRFTQARNAAFEDEHWILYNAFTQDMPNLWELGSKGLDVKTFAKLPILKDFNPKVLDSFSQAKPSISIIDALNSLQLLKEQKIGSEKIRAVLYALIIVPLFVPFVAIIITYYIPSLARYGNLYLLGFLFIVFALLVWGSFFSLSQFSITGVILPEVGVLVPFALLVCVACGYYVILNKK</sequence>
<evidence type="ECO:0000313" key="8">
    <source>
        <dbReference type="Proteomes" id="UP000018688"/>
    </source>
</evidence>
<dbReference type="Pfam" id="PF03739">
    <property type="entry name" value="LptF_LptG"/>
    <property type="match status" value="1"/>
</dbReference>
<feature type="transmembrane region" description="Helical" evidence="6">
    <location>
        <begin position="299"/>
        <end position="321"/>
    </location>
</feature>